<dbReference type="STRING" id="6184.A0A430QUN9"/>
<comment type="caution">
    <text evidence="3">The sequence shown here is derived from an EMBL/GenBank/DDBJ whole genome shotgun (WGS) entry which is preliminary data.</text>
</comment>
<feature type="region of interest" description="Disordered" evidence="2">
    <location>
        <begin position="384"/>
        <end position="433"/>
    </location>
</feature>
<feature type="coiled-coil region" evidence="1">
    <location>
        <begin position="44"/>
        <end position="154"/>
    </location>
</feature>
<sequence>YHASDFECQDQFRTLNKRYHERINEAADLTERIQAIQRVFRTNLDKWRSRENELENLKKSTEERMMAENSAIANELASLEEFRLNREALWIHYHNLESTLDQIKNEHKLAMENLSERDLAYRGRLKKVTKLKINEDLITKRDRVLNNINKINKKSVDCSDSIHHLTDCILYAAEYIQTILSTNSDQSLNKTCQLNKDTTDQLENEDTKEILFKLYNKLNSVDCIINKYDPIQLDDTDYENEIDNPLSEHNDNLSDISVPNYELDIDETMSISEPEDIDQNNNQKNKSIISSKSDNMNKLENMERLDKIWSQINTSYLKSYDPASNEWKEILNILAKNQINWSENLKNKSTNLHDGYLKPGDLKFIPPPSTKILTKKEYISLLRRRESRSTSRNRKSTDNISDNINERSKSVGVQTRSSSCVSQSKSKQLRFEQ</sequence>
<protein>
    <recommendedName>
        <fullName evidence="5">Cilia- and flagella-associated protein 157</fullName>
    </recommendedName>
</protein>
<evidence type="ECO:0000313" key="4">
    <source>
        <dbReference type="Proteomes" id="UP000290809"/>
    </source>
</evidence>
<feature type="region of interest" description="Disordered" evidence="2">
    <location>
        <begin position="272"/>
        <end position="292"/>
    </location>
</feature>
<accession>A0A430QUN9</accession>
<name>A0A430QUN9_SCHBO</name>
<keyword evidence="1" id="KW-0175">Coiled coil</keyword>
<proteinExistence type="predicted"/>
<evidence type="ECO:0000256" key="1">
    <source>
        <dbReference type="SAM" id="Coils"/>
    </source>
</evidence>
<feature type="non-terminal residue" evidence="3">
    <location>
        <position position="1"/>
    </location>
</feature>
<evidence type="ECO:0000256" key="2">
    <source>
        <dbReference type="SAM" id="MobiDB-lite"/>
    </source>
</evidence>
<dbReference type="EMBL" id="QMKO01000213">
    <property type="protein sequence ID" value="RTG91354.1"/>
    <property type="molecule type" value="Genomic_DNA"/>
</dbReference>
<feature type="compositionally biased region" description="Low complexity" evidence="2">
    <location>
        <begin position="417"/>
        <end position="426"/>
    </location>
</feature>
<dbReference type="Proteomes" id="UP000290809">
    <property type="component" value="Unassembled WGS sequence"/>
</dbReference>
<gene>
    <name evidence="3" type="ORF">DC041_0009138</name>
</gene>
<keyword evidence="4" id="KW-1185">Reference proteome</keyword>
<evidence type="ECO:0000313" key="3">
    <source>
        <dbReference type="EMBL" id="RTG91354.1"/>
    </source>
</evidence>
<dbReference type="AlphaFoldDB" id="A0A430QUN9"/>
<organism evidence="3 4">
    <name type="scientific">Schistosoma bovis</name>
    <name type="common">Blood fluke</name>
    <dbReference type="NCBI Taxonomy" id="6184"/>
    <lineage>
        <taxon>Eukaryota</taxon>
        <taxon>Metazoa</taxon>
        <taxon>Spiralia</taxon>
        <taxon>Lophotrochozoa</taxon>
        <taxon>Platyhelminthes</taxon>
        <taxon>Trematoda</taxon>
        <taxon>Digenea</taxon>
        <taxon>Strigeidida</taxon>
        <taxon>Schistosomatoidea</taxon>
        <taxon>Schistosomatidae</taxon>
        <taxon>Schistosoma</taxon>
    </lineage>
</organism>
<feature type="compositionally biased region" description="Low complexity" evidence="2">
    <location>
        <begin position="279"/>
        <end position="292"/>
    </location>
</feature>
<reference evidence="3 4" key="1">
    <citation type="journal article" date="2019" name="PLoS Pathog.">
        <title>Genome sequence of the bovine parasite Schistosoma bovis Tanzania.</title>
        <authorList>
            <person name="Oey H."/>
            <person name="Zakrzewski M."/>
            <person name="Gobert G."/>
            <person name="Gravermann K."/>
            <person name="Stoye J."/>
            <person name="Jones M."/>
            <person name="Mcmanus D."/>
            <person name="Krause L."/>
        </authorList>
    </citation>
    <scope>NUCLEOTIDE SEQUENCE [LARGE SCALE GENOMIC DNA]</scope>
    <source>
        <strain evidence="3 4">TAN1997</strain>
    </source>
</reference>
<evidence type="ECO:0008006" key="5">
    <source>
        <dbReference type="Google" id="ProtNLM"/>
    </source>
</evidence>